<comment type="caution">
    <text evidence="1">The sequence shown here is derived from an EMBL/GenBank/DDBJ whole genome shotgun (WGS) entry which is preliminary data.</text>
</comment>
<organism evidence="1">
    <name type="scientific">Salmonella enterica subsp. enterica serovar Mbandaka</name>
    <dbReference type="NCBI Taxonomy" id="192954"/>
    <lineage>
        <taxon>Bacteria</taxon>
        <taxon>Pseudomonadati</taxon>
        <taxon>Pseudomonadota</taxon>
        <taxon>Gammaproteobacteria</taxon>
        <taxon>Enterobacterales</taxon>
        <taxon>Enterobacteriaceae</taxon>
        <taxon>Salmonella</taxon>
    </lineage>
</organism>
<protein>
    <recommendedName>
        <fullName evidence="2">Ribbon-helix-helix protein, CopG family</fullName>
    </recommendedName>
</protein>
<gene>
    <name evidence="1" type="ORF">CGA83_03710</name>
</gene>
<sequence>MARSKEETLSIRTSKEIKMLLRAAAEKEHRSQASMLEVLILDYAKLHGLALREQSPINSHDT</sequence>
<dbReference type="AlphaFoldDB" id="A0A639BTT6"/>
<accession>A0A639BTT6</accession>
<dbReference type="EMBL" id="AAMLZP010000004">
    <property type="protein sequence ID" value="EDI7462139.1"/>
    <property type="molecule type" value="Genomic_DNA"/>
</dbReference>
<reference evidence="1" key="1">
    <citation type="submission" date="2018-07" db="EMBL/GenBank/DDBJ databases">
        <authorList>
            <person name="Ashton P.M."/>
            <person name="Dallman T."/>
            <person name="Nair S."/>
            <person name="De Pinna E."/>
            <person name="Peters T."/>
            <person name="Grant K."/>
        </authorList>
    </citation>
    <scope>NUCLEOTIDE SEQUENCE</scope>
    <source>
        <strain evidence="1">167025</strain>
    </source>
</reference>
<proteinExistence type="predicted"/>
<name>A0A639BTT6_SALET</name>
<evidence type="ECO:0008006" key="2">
    <source>
        <dbReference type="Google" id="ProtNLM"/>
    </source>
</evidence>
<evidence type="ECO:0000313" key="1">
    <source>
        <dbReference type="EMBL" id="EDI7462139.1"/>
    </source>
</evidence>